<evidence type="ECO:0000256" key="11">
    <source>
        <dbReference type="ARBA" id="ARBA00022694"/>
    </source>
</evidence>
<dbReference type="InterPro" id="IPR023148">
    <property type="entry name" value="tRNA_m1G_MeTrfase_C_sf"/>
</dbReference>
<feature type="binding site" evidence="15">
    <location>
        <position position="117"/>
    </location>
    <ligand>
        <name>S-adenosyl-L-methionine</name>
        <dbReference type="ChEBI" id="CHEBI:59789"/>
    </ligand>
</feature>
<evidence type="ECO:0000256" key="7">
    <source>
        <dbReference type="ARBA" id="ARBA00022490"/>
    </source>
</evidence>
<keyword evidence="7 15" id="KW-0963">Cytoplasm</keyword>
<comment type="subunit">
    <text evidence="4 15 16">Homodimer.</text>
</comment>
<dbReference type="Proteomes" id="UP001165395">
    <property type="component" value="Unassembled WGS sequence"/>
</dbReference>
<evidence type="ECO:0000259" key="17">
    <source>
        <dbReference type="Pfam" id="PF01746"/>
    </source>
</evidence>
<comment type="function">
    <text evidence="1 15 16">Specifically methylates guanosine-37 in various tRNAs.</text>
</comment>
<sequence length="249" mass="27992">MHFDAITLFPGMFESFTGSGIVSRAFKKQLCHFQAWNPRDFVEDVHKTVDDRPYGGGPGMVMLSAPLEMAVMAAKEKQRQSGVEKSHVVYMSPQGKVLNQDVVNDLLTKQGIILIAGRYEGVDERFIQRQVDEEISIGDYVLSGGELPAMVLMDAVIRHLPGVLNDKQSAVEDSFFSGLLDCPHYTRPEVYEGMKVPDVLLSGNHKEINRWRLKQALGRTWLRRPELLAKRALTKTESGLLTEFQAETK</sequence>
<comment type="catalytic activity">
    <reaction evidence="14 15 16">
        <text>guanosine(37) in tRNA + S-adenosyl-L-methionine = N(1)-methylguanosine(37) in tRNA + S-adenosyl-L-homocysteine + H(+)</text>
        <dbReference type="Rhea" id="RHEA:36899"/>
        <dbReference type="Rhea" id="RHEA-COMP:10145"/>
        <dbReference type="Rhea" id="RHEA-COMP:10147"/>
        <dbReference type="ChEBI" id="CHEBI:15378"/>
        <dbReference type="ChEBI" id="CHEBI:57856"/>
        <dbReference type="ChEBI" id="CHEBI:59789"/>
        <dbReference type="ChEBI" id="CHEBI:73542"/>
        <dbReference type="ChEBI" id="CHEBI:74269"/>
        <dbReference type="EC" id="2.1.1.228"/>
    </reaction>
</comment>
<protein>
    <recommendedName>
        <fullName evidence="6 15">tRNA (guanine-N(1)-)-methyltransferase</fullName>
        <ecNumber evidence="5 15">2.1.1.228</ecNumber>
    </recommendedName>
    <alternativeName>
        <fullName evidence="12 15">M1G-methyltransferase</fullName>
    </alternativeName>
    <alternativeName>
        <fullName evidence="13 15">tRNA [GM37] methyltransferase</fullName>
    </alternativeName>
</protein>
<dbReference type="Pfam" id="PF01746">
    <property type="entry name" value="tRNA_m1G_MT"/>
    <property type="match status" value="1"/>
</dbReference>
<dbReference type="Gene3D" id="3.40.1280.10">
    <property type="match status" value="1"/>
</dbReference>
<dbReference type="PANTHER" id="PTHR46417:SF1">
    <property type="entry name" value="TRNA (GUANINE-N(1)-)-METHYLTRANSFERASE"/>
    <property type="match status" value="1"/>
</dbReference>
<dbReference type="InterPro" id="IPR029028">
    <property type="entry name" value="Alpha/beta_knot_MTases"/>
</dbReference>
<evidence type="ECO:0000256" key="5">
    <source>
        <dbReference type="ARBA" id="ARBA00012807"/>
    </source>
</evidence>
<evidence type="ECO:0000256" key="8">
    <source>
        <dbReference type="ARBA" id="ARBA00022603"/>
    </source>
</evidence>
<dbReference type="InterPro" id="IPR002649">
    <property type="entry name" value="tRNA_m1G_MeTrfase_TrmD"/>
</dbReference>
<dbReference type="NCBIfam" id="TIGR00088">
    <property type="entry name" value="trmD"/>
    <property type="match status" value="1"/>
</dbReference>
<feature type="binding site" evidence="15">
    <location>
        <begin position="137"/>
        <end position="142"/>
    </location>
    <ligand>
        <name>S-adenosyl-L-methionine</name>
        <dbReference type="ChEBI" id="CHEBI:59789"/>
    </ligand>
</feature>
<name>A0ABS8D607_9NEIS</name>
<evidence type="ECO:0000256" key="10">
    <source>
        <dbReference type="ARBA" id="ARBA00022691"/>
    </source>
</evidence>
<proteinExistence type="inferred from homology"/>
<evidence type="ECO:0000313" key="18">
    <source>
        <dbReference type="EMBL" id="MCB6183646.1"/>
    </source>
</evidence>
<evidence type="ECO:0000256" key="15">
    <source>
        <dbReference type="HAMAP-Rule" id="MF_00605"/>
    </source>
</evidence>
<evidence type="ECO:0000256" key="12">
    <source>
        <dbReference type="ARBA" id="ARBA00029736"/>
    </source>
</evidence>
<evidence type="ECO:0000256" key="4">
    <source>
        <dbReference type="ARBA" id="ARBA00011738"/>
    </source>
</evidence>
<dbReference type="NCBIfam" id="NF000648">
    <property type="entry name" value="PRK00026.1"/>
    <property type="match status" value="1"/>
</dbReference>
<dbReference type="Gene3D" id="1.10.1270.20">
    <property type="entry name" value="tRNA(m1g37)methyltransferase, domain 2"/>
    <property type="match status" value="1"/>
</dbReference>
<accession>A0ABS8D607</accession>
<dbReference type="EMBL" id="JAJBZT010000004">
    <property type="protein sequence ID" value="MCB6183646.1"/>
    <property type="molecule type" value="Genomic_DNA"/>
</dbReference>
<organism evidence="18 19">
    <name type="scientific">Leeia speluncae</name>
    <dbReference type="NCBI Taxonomy" id="2884804"/>
    <lineage>
        <taxon>Bacteria</taxon>
        <taxon>Pseudomonadati</taxon>
        <taxon>Pseudomonadota</taxon>
        <taxon>Betaproteobacteria</taxon>
        <taxon>Neisseriales</taxon>
        <taxon>Leeiaceae</taxon>
        <taxon>Leeia</taxon>
    </lineage>
</organism>
<keyword evidence="19" id="KW-1185">Reference proteome</keyword>
<keyword evidence="9 15" id="KW-0808">Transferase</keyword>
<evidence type="ECO:0000256" key="9">
    <source>
        <dbReference type="ARBA" id="ARBA00022679"/>
    </source>
</evidence>
<evidence type="ECO:0000256" key="13">
    <source>
        <dbReference type="ARBA" id="ARBA00033392"/>
    </source>
</evidence>
<comment type="caution">
    <text evidence="18">The sequence shown here is derived from an EMBL/GenBank/DDBJ whole genome shotgun (WGS) entry which is preliminary data.</text>
</comment>
<dbReference type="HAMAP" id="MF_00605">
    <property type="entry name" value="TrmD"/>
    <property type="match status" value="1"/>
</dbReference>
<evidence type="ECO:0000256" key="3">
    <source>
        <dbReference type="ARBA" id="ARBA00007630"/>
    </source>
</evidence>
<evidence type="ECO:0000256" key="6">
    <source>
        <dbReference type="ARBA" id="ARBA00014679"/>
    </source>
</evidence>
<dbReference type="CDD" id="cd18080">
    <property type="entry name" value="TrmD-like"/>
    <property type="match status" value="1"/>
</dbReference>
<evidence type="ECO:0000256" key="16">
    <source>
        <dbReference type="RuleBase" id="RU003464"/>
    </source>
</evidence>
<comment type="subcellular location">
    <subcellularLocation>
        <location evidence="2 15 16">Cytoplasm</location>
    </subcellularLocation>
</comment>
<dbReference type="PANTHER" id="PTHR46417">
    <property type="entry name" value="TRNA (GUANINE-N(1)-)-METHYLTRANSFERASE"/>
    <property type="match status" value="1"/>
</dbReference>
<keyword evidence="10 15" id="KW-0949">S-adenosyl-L-methionine</keyword>
<dbReference type="InterPro" id="IPR016009">
    <property type="entry name" value="tRNA_MeTrfase_TRMD/TRM10"/>
</dbReference>
<keyword evidence="11 15" id="KW-0819">tRNA processing</keyword>
<dbReference type="SUPFAM" id="SSF75217">
    <property type="entry name" value="alpha/beta knot"/>
    <property type="match status" value="1"/>
</dbReference>
<reference evidence="18" key="1">
    <citation type="submission" date="2021-10" db="EMBL/GenBank/DDBJ databases">
        <title>The complete genome sequence of Leeia sp. TBRC 13508.</title>
        <authorList>
            <person name="Charoenyingcharoen P."/>
            <person name="Yukphan P."/>
        </authorList>
    </citation>
    <scope>NUCLEOTIDE SEQUENCE</scope>
    <source>
        <strain evidence="18">TBRC 13508</strain>
    </source>
</reference>
<comment type="similarity">
    <text evidence="3 15 16">Belongs to the RNA methyltransferase TrmD family.</text>
</comment>
<feature type="domain" description="tRNA methyltransferase TRMD/TRM10-type" evidence="17">
    <location>
        <begin position="1"/>
        <end position="229"/>
    </location>
</feature>
<dbReference type="InterPro" id="IPR029026">
    <property type="entry name" value="tRNA_m1G_MTases_N"/>
</dbReference>
<gene>
    <name evidence="15 18" type="primary">trmD</name>
    <name evidence="18" type="ORF">LIN78_08800</name>
</gene>
<dbReference type="GO" id="GO:0052906">
    <property type="term" value="F:tRNA (guanine(37)-N1)-methyltransferase activity"/>
    <property type="evidence" value="ECO:0007669"/>
    <property type="project" value="UniProtKB-EC"/>
</dbReference>
<evidence type="ECO:0000256" key="2">
    <source>
        <dbReference type="ARBA" id="ARBA00004496"/>
    </source>
</evidence>
<evidence type="ECO:0000256" key="1">
    <source>
        <dbReference type="ARBA" id="ARBA00002634"/>
    </source>
</evidence>
<dbReference type="GO" id="GO:0032259">
    <property type="term" value="P:methylation"/>
    <property type="evidence" value="ECO:0007669"/>
    <property type="project" value="UniProtKB-KW"/>
</dbReference>
<evidence type="ECO:0000313" key="19">
    <source>
        <dbReference type="Proteomes" id="UP001165395"/>
    </source>
</evidence>
<keyword evidence="8 15" id="KW-0489">Methyltransferase</keyword>
<dbReference type="EC" id="2.1.1.228" evidence="5 15"/>
<dbReference type="RefSeq" id="WP_227180425.1">
    <property type="nucleotide sequence ID" value="NZ_JAJBZT010000004.1"/>
</dbReference>
<dbReference type="PIRSF" id="PIRSF000386">
    <property type="entry name" value="tRNA_mtase"/>
    <property type="match status" value="1"/>
</dbReference>
<evidence type="ECO:0000256" key="14">
    <source>
        <dbReference type="ARBA" id="ARBA00047783"/>
    </source>
</evidence>